<gene>
    <name evidence="2" type="ORF">KL86APRO_12274</name>
</gene>
<name>A0A212K7U7_9PROT</name>
<dbReference type="InterPro" id="IPR010093">
    <property type="entry name" value="SinI_DNA-bd"/>
</dbReference>
<organism evidence="2">
    <name type="scientific">uncultured Alphaproteobacteria bacterium</name>
    <dbReference type="NCBI Taxonomy" id="91750"/>
    <lineage>
        <taxon>Bacteria</taxon>
        <taxon>Pseudomonadati</taxon>
        <taxon>Pseudomonadota</taxon>
        <taxon>Alphaproteobacteria</taxon>
        <taxon>environmental samples</taxon>
    </lineage>
</organism>
<evidence type="ECO:0000313" key="2">
    <source>
        <dbReference type="EMBL" id="SBW07697.1"/>
    </source>
</evidence>
<dbReference type="GO" id="GO:0003677">
    <property type="term" value="F:DNA binding"/>
    <property type="evidence" value="ECO:0007669"/>
    <property type="project" value="InterPro"/>
</dbReference>
<dbReference type="NCBIfam" id="TIGR01764">
    <property type="entry name" value="excise"/>
    <property type="match status" value="1"/>
</dbReference>
<dbReference type="EMBL" id="FLUO01000001">
    <property type="protein sequence ID" value="SBW07697.1"/>
    <property type="molecule type" value="Genomic_DNA"/>
</dbReference>
<dbReference type="Pfam" id="PF12728">
    <property type="entry name" value="HTH_17"/>
    <property type="match status" value="1"/>
</dbReference>
<dbReference type="InterPro" id="IPR041657">
    <property type="entry name" value="HTH_17"/>
</dbReference>
<proteinExistence type="predicted"/>
<sequence length="66" mass="7228">MKALYTLEEFSTAFGIGKTKIYALLKSGELSARKIGRRTVIPAEAAQRWAESLPGYRPTVGGQADR</sequence>
<evidence type="ECO:0000259" key="1">
    <source>
        <dbReference type="Pfam" id="PF12728"/>
    </source>
</evidence>
<accession>A0A212K7U7</accession>
<protein>
    <submittedName>
        <fullName evidence="2">DNA binding domain protein, excisionase family</fullName>
    </submittedName>
</protein>
<reference evidence="2" key="1">
    <citation type="submission" date="2016-04" db="EMBL/GenBank/DDBJ databases">
        <authorList>
            <person name="Evans L.H."/>
            <person name="Alamgir A."/>
            <person name="Owens N."/>
            <person name="Weber N.D."/>
            <person name="Virtaneva K."/>
            <person name="Barbian K."/>
            <person name="Babar A."/>
            <person name="Rosenke K."/>
        </authorList>
    </citation>
    <scope>NUCLEOTIDE SEQUENCE</scope>
    <source>
        <strain evidence="2">86</strain>
    </source>
</reference>
<dbReference type="AlphaFoldDB" id="A0A212K7U7"/>
<feature type="domain" description="Helix-turn-helix" evidence="1">
    <location>
        <begin position="4"/>
        <end position="52"/>
    </location>
</feature>